<evidence type="ECO:0000313" key="3">
    <source>
        <dbReference type="Proteomes" id="UP001152523"/>
    </source>
</evidence>
<evidence type="ECO:0008006" key="4">
    <source>
        <dbReference type="Google" id="ProtNLM"/>
    </source>
</evidence>
<keyword evidence="3" id="KW-1185">Reference proteome</keyword>
<proteinExistence type="predicted"/>
<feature type="region of interest" description="Disordered" evidence="1">
    <location>
        <begin position="94"/>
        <end position="123"/>
    </location>
</feature>
<reference evidence="2" key="1">
    <citation type="submission" date="2022-07" db="EMBL/GenBank/DDBJ databases">
        <authorList>
            <person name="Macas J."/>
            <person name="Novak P."/>
            <person name="Neumann P."/>
        </authorList>
    </citation>
    <scope>NUCLEOTIDE SEQUENCE</scope>
</reference>
<name>A0AAV0EQN0_9ASTE</name>
<comment type="caution">
    <text evidence="2">The sequence shown here is derived from an EMBL/GenBank/DDBJ whole genome shotgun (WGS) entry which is preliminary data.</text>
</comment>
<dbReference type="Proteomes" id="UP001152523">
    <property type="component" value="Unassembled WGS sequence"/>
</dbReference>
<protein>
    <recommendedName>
        <fullName evidence="4">ATP-dependent DNA helicase</fullName>
    </recommendedName>
</protein>
<sequence>MFFLYNFQSQTRPTNFSPKENIVKQKEPNFVYLSKEGEHHPHPIVSTTYPGFLKNTNNISYLEGRAILAPTIDEVDKINDFMLLQNSSKEKTVFSSDSACSPTSESQTMSSFKKSILPSSLTE</sequence>
<dbReference type="EMBL" id="CAMAPF010000937">
    <property type="protein sequence ID" value="CAH9125484.1"/>
    <property type="molecule type" value="Genomic_DNA"/>
</dbReference>
<accession>A0AAV0EQN0</accession>
<organism evidence="2 3">
    <name type="scientific">Cuscuta epithymum</name>
    <dbReference type="NCBI Taxonomy" id="186058"/>
    <lineage>
        <taxon>Eukaryota</taxon>
        <taxon>Viridiplantae</taxon>
        <taxon>Streptophyta</taxon>
        <taxon>Embryophyta</taxon>
        <taxon>Tracheophyta</taxon>
        <taxon>Spermatophyta</taxon>
        <taxon>Magnoliopsida</taxon>
        <taxon>eudicotyledons</taxon>
        <taxon>Gunneridae</taxon>
        <taxon>Pentapetalae</taxon>
        <taxon>asterids</taxon>
        <taxon>lamiids</taxon>
        <taxon>Solanales</taxon>
        <taxon>Convolvulaceae</taxon>
        <taxon>Cuscuteae</taxon>
        <taxon>Cuscuta</taxon>
        <taxon>Cuscuta subgen. Cuscuta</taxon>
    </lineage>
</organism>
<evidence type="ECO:0000313" key="2">
    <source>
        <dbReference type="EMBL" id="CAH9125484.1"/>
    </source>
</evidence>
<gene>
    <name evidence="2" type="ORF">CEPIT_LOCUS26800</name>
</gene>
<dbReference type="AlphaFoldDB" id="A0AAV0EQN0"/>
<evidence type="ECO:0000256" key="1">
    <source>
        <dbReference type="SAM" id="MobiDB-lite"/>
    </source>
</evidence>